<dbReference type="EMBL" id="PUHW01000792">
    <property type="protein sequence ID" value="KAG0684805.1"/>
    <property type="molecule type" value="Genomic_DNA"/>
</dbReference>
<sequence>MDLTNLSSNLPLPFSPTEESVNSINKELSDEFKIGARSIAALYRLSNSKNSLLIAKGYLDCINEISNYLENGNISSLSDLNHFLINKKFELK</sequence>
<protein>
    <submittedName>
        <fullName evidence="1">Uncharacterized protein</fullName>
    </submittedName>
</protein>
<feature type="non-terminal residue" evidence="1">
    <location>
        <position position="92"/>
    </location>
</feature>
<dbReference type="Proteomes" id="UP000697127">
    <property type="component" value="Unassembled WGS sequence"/>
</dbReference>
<dbReference type="PANTHER" id="PTHR38645">
    <property type="entry name" value="CHROMOSOME 9, WHOLE GENOME SHOTGUN SEQUENCE"/>
    <property type="match status" value="1"/>
</dbReference>
<accession>A0A9P6WFW0</accession>
<keyword evidence="2" id="KW-1185">Reference proteome</keyword>
<dbReference type="PANTHER" id="PTHR38645:SF1">
    <property type="entry name" value="YALI0F12243P"/>
    <property type="match status" value="1"/>
</dbReference>
<gene>
    <name evidence="1" type="ORF">C6P40_005002</name>
</gene>
<evidence type="ECO:0000313" key="1">
    <source>
        <dbReference type="EMBL" id="KAG0684805.1"/>
    </source>
</evidence>
<comment type="caution">
    <text evidence="1">The sequence shown here is derived from an EMBL/GenBank/DDBJ whole genome shotgun (WGS) entry which is preliminary data.</text>
</comment>
<reference evidence="1" key="1">
    <citation type="submission" date="2020-11" db="EMBL/GenBank/DDBJ databases">
        <title>Kefir isolates.</title>
        <authorList>
            <person name="Marcisauskas S."/>
            <person name="Kim Y."/>
            <person name="Blasche S."/>
        </authorList>
    </citation>
    <scope>NUCLEOTIDE SEQUENCE</scope>
    <source>
        <strain evidence="1">Olga-1</strain>
    </source>
</reference>
<proteinExistence type="predicted"/>
<name>A0A9P6WFW0_9ASCO</name>
<organism evidence="1 2">
    <name type="scientific">Pichia californica</name>
    <dbReference type="NCBI Taxonomy" id="460514"/>
    <lineage>
        <taxon>Eukaryota</taxon>
        <taxon>Fungi</taxon>
        <taxon>Dikarya</taxon>
        <taxon>Ascomycota</taxon>
        <taxon>Saccharomycotina</taxon>
        <taxon>Pichiomycetes</taxon>
        <taxon>Pichiales</taxon>
        <taxon>Pichiaceae</taxon>
        <taxon>Pichia</taxon>
    </lineage>
</organism>
<evidence type="ECO:0000313" key="2">
    <source>
        <dbReference type="Proteomes" id="UP000697127"/>
    </source>
</evidence>
<dbReference type="AlphaFoldDB" id="A0A9P6WFW0"/>